<organismHost>
    <name type="scientific">Homo sapiens</name>
    <name type="common">Human</name>
    <dbReference type="NCBI Taxonomy" id="9606"/>
</organismHost>
<evidence type="ECO:0000256" key="1">
    <source>
        <dbReference type="SAM" id="MobiDB-lite"/>
    </source>
</evidence>
<evidence type="ECO:0000313" key="2">
    <source>
        <dbReference type="EMBL" id="QBH78439.1"/>
    </source>
</evidence>
<dbReference type="EMBL" id="MH790583">
    <property type="protein sequence ID" value="QBH78439.1"/>
    <property type="molecule type" value="Genomic_DNA"/>
</dbReference>
<name>A0A481TAW1_HHV2</name>
<sequence>MDTKHQVVIVRNRGYVIAQAPREMRAVPTMRPRATKRSSSSQPTMTPTAGRWYKKVTGSASNSCTRVWR</sequence>
<organism evidence="2">
    <name type="scientific">Human herpesvirus 2</name>
    <name type="common">HHV-2</name>
    <name type="synonym">Human herpes simplex virus 2</name>
    <dbReference type="NCBI Taxonomy" id="10310"/>
    <lineage>
        <taxon>Viruses</taxon>
        <taxon>Duplodnaviria</taxon>
        <taxon>Heunggongvirae</taxon>
        <taxon>Peploviricota</taxon>
        <taxon>Herviviricetes</taxon>
        <taxon>Herpesvirales</taxon>
        <taxon>Orthoherpesviridae</taxon>
        <taxon>Alphaherpesvirinae</taxon>
        <taxon>Simplexvirus</taxon>
        <taxon>Simplexvirus humanalpha2</taxon>
    </lineage>
</organism>
<reference evidence="2" key="1">
    <citation type="submission" date="2018-08" db="EMBL/GenBank/DDBJ databases">
        <title>HSV2 whole genome sequences from clinical isolates.</title>
        <authorList>
            <person name="Roychoudhury P."/>
            <person name="Greninger A.L."/>
            <person name="Jerome K.R."/>
            <person name="Johnston C."/>
            <person name="Wald A."/>
            <person name="Xie H."/>
        </authorList>
    </citation>
    <scope>NUCLEOTIDE SEQUENCE</scope>
    <source>
        <strain evidence="2">2003-24998</strain>
    </source>
</reference>
<protein>
    <submittedName>
        <fullName evidence="2">Uncharacterized protein</fullName>
    </submittedName>
</protein>
<feature type="compositionally biased region" description="Polar residues" evidence="1">
    <location>
        <begin position="58"/>
        <end position="69"/>
    </location>
</feature>
<accession>A0A481TAW1</accession>
<feature type="compositionally biased region" description="Polar residues" evidence="1">
    <location>
        <begin position="37"/>
        <end position="47"/>
    </location>
</feature>
<proteinExistence type="predicted"/>
<feature type="region of interest" description="Disordered" evidence="1">
    <location>
        <begin position="21"/>
        <end position="69"/>
    </location>
</feature>